<dbReference type="OrthoDB" id="7284755at2"/>
<keyword evidence="2" id="KW-1185">Reference proteome</keyword>
<evidence type="ECO:0000313" key="2">
    <source>
        <dbReference type="Proteomes" id="UP000179145"/>
    </source>
</evidence>
<name>A0A1D8UVB2_9PROT</name>
<sequence length="577" mass="63313">MSAHGARYSLHHGVATVHSSGDLSSLADMSDVQRLVIAKTDETPEGDPVIVHVQGAFSHQTVLPSLLIQKGATAHIGGGPFGLEMVNNLNVDGGALEIAGDFMDGQPFSQINVGPNGGAIRLAERGFSLSAFAGPIRFVDAHGRVTNHIPKNFVMDFLETPEISTVYDPRNNTTIVGDGQRQDARTFERQLSVKGDPFNLKNTGGYLRQDRIYAKSFTPLDARDDVLTCFLPGVMIETPNGDVAVETLQIGDGVTTYENGQRHERPIVWIGKRNVTVRTELFDDEAGYPVRVLKDALAPGLPHKDLLITSEHCVVFDEKFIPIRMLVNNKSIFYDRSIVHYTYYHIETDEHAIIRADGVLSESYLDTGNRASFRDAASHSNIVQLFAQPKSWQTDAAATLTVERAVVEPIFRQIEERAEAMNLLAVASGQELTDDSDLHLLTETGRVLRKTREANGRAMFMVPSDVRAVKIISRTSRPSRTIGPFVDDRRELGVLVGTISLFDSNITRIIDAHLKQEAVPGWSRPDGKTQRWTTGCAELPLGERQPGSIGLLAIEILAGGPYFVKTDVEGQETPITA</sequence>
<dbReference type="STRING" id="153496.A0U89_11000"/>
<gene>
    <name evidence="1" type="ORF">A0U89_11000</name>
</gene>
<dbReference type="Gene3D" id="2.170.16.10">
    <property type="entry name" value="Hedgehog/Intein (Hint) domain"/>
    <property type="match status" value="1"/>
</dbReference>
<dbReference type="EMBL" id="CP014674">
    <property type="protein sequence ID" value="AOX17584.1"/>
    <property type="molecule type" value="Genomic_DNA"/>
</dbReference>
<accession>A0A1D8UVB2</accession>
<dbReference type="InterPro" id="IPR028992">
    <property type="entry name" value="Hedgehog/Intein_dom"/>
</dbReference>
<dbReference type="SUPFAM" id="SSF51294">
    <property type="entry name" value="Hedgehog/intein (Hint) domain"/>
    <property type="match status" value="1"/>
</dbReference>
<dbReference type="AlphaFoldDB" id="A0A1D8UVB2"/>
<dbReference type="InterPro" id="IPR036844">
    <property type="entry name" value="Hint_dom_sf"/>
</dbReference>
<dbReference type="RefSeq" id="WP_158513580.1">
    <property type="nucleotide sequence ID" value="NZ_BJVW01000001.1"/>
</dbReference>
<evidence type="ECO:0000313" key="1">
    <source>
        <dbReference type="EMBL" id="AOX17584.1"/>
    </source>
</evidence>
<dbReference type="eggNOG" id="COG3210">
    <property type="taxonomic scope" value="Bacteria"/>
</dbReference>
<dbReference type="Proteomes" id="UP000179145">
    <property type="component" value="Chromosome"/>
</dbReference>
<reference evidence="1 2" key="1">
    <citation type="journal article" date="2016" name="Microb. Cell Fact.">
        <title>Dissection of exopolysaccharide biosynthesis in Kozakia baliensis.</title>
        <authorList>
            <person name="Brandt J.U."/>
            <person name="Jakob F."/>
            <person name="Behr J."/>
            <person name="Geissler A.J."/>
            <person name="Vogel R.F."/>
        </authorList>
    </citation>
    <scope>NUCLEOTIDE SEQUENCE [LARGE SCALE GENOMIC DNA]</scope>
    <source>
        <strain evidence="1 2">DSM 14400</strain>
    </source>
</reference>
<dbReference type="Pfam" id="PF13403">
    <property type="entry name" value="Hint_2"/>
    <property type="match status" value="1"/>
</dbReference>
<dbReference type="KEGG" id="kba:A0U89_11000"/>
<protein>
    <submittedName>
        <fullName evidence="1">Uncharacterized protein</fullName>
    </submittedName>
</protein>
<organism evidence="1 2">
    <name type="scientific">Kozakia baliensis</name>
    <dbReference type="NCBI Taxonomy" id="153496"/>
    <lineage>
        <taxon>Bacteria</taxon>
        <taxon>Pseudomonadati</taxon>
        <taxon>Pseudomonadota</taxon>
        <taxon>Alphaproteobacteria</taxon>
        <taxon>Acetobacterales</taxon>
        <taxon>Acetobacteraceae</taxon>
        <taxon>Kozakia</taxon>
    </lineage>
</organism>
<proteinExistence type="predicted"/>